<dbReference type="AlphaFoldDB" id="A0A931IDC8"/>
<dbReference type="PANTHER" id="PTHR44068:SF11">
    <property type="entry name" value="GERANYL DIPHOSPHATE 2-C-METHYLTRANSFERASE"/>
    <property type="match status" value="1"/>
</dbReference>
<keyword evidence="2" id="KW-0489">Methyltransferase</keyword>
<dbReference type="CDD" id="cd02440">
    <property type="entry name" value="AdoMet_MTases"/>
    <property type="match status" value="1"/>
</dbReference>
<evidence type="ECO:0000313" key="2">
    <source>
        <dbReference type="EMBL" id="MBH0778438.1"/>
    </source>
</evidence>
<dbReference type="InterPro" id="IPR041698">
    <property type="entry name" value="Methyltransf_25"/>
</dbReference>
<sequence>MNDEIFPRTAAYHPDWIRAGVSGGANSLWLTEWLTDAMELRPDMRVLDLGCGRGASSVFLHREFGVQVWATDLWFDPGERAARARDAGVADAVFPIRADARALPFAPGFFDAVISIDSFLYYGTDDLYANYLAAFLRPGGALAIAGAGLTREIDGLPPEHLRDWWEPSMACLHSATWWRNHWRRSGVLDVDRADTMPDGWRRWLDWQHDVAPDNATEISALEQDRGEHLGYVRVIAHRNDTPTDPPIDRVEVAYESHPLLRGHPERHG</sequence>
<gene>
    <name evidence="2" type="ORF">IT779_19350</name>
</gene>
<dbReference type="Proteomes" id="UP000655751">
    <property type="component" value="Unassembled WGS sequence"/>
</dbReference>
<feature type="domain" description="Methyltransferase" evidence="1">
    <location>
        <begin position="46"/>
        <end position="140"/>
    </location>
</feature>
<dbReference type="GO" id="GO:0008168">
    <property type="term" value="F:methyltransferase activity"/>
    <property type="evidence" value="ECO:0007669"/>
    <property type="project" value="UniProtKB-KW"/>
</dbReference>
<dbReference type="Pfam" id="PF13649">
    <property type="entry name" value="Methyltransf_25"/>
    <property type="match status" value="1"/>
</dbReference>
<dbReference type="PANTHER" id="PTHR44068">
    <property type="entry name" value="ZGC:194242"/>
    <property type="match status" value="1"/>
</dbReference>
<comment type="caution">
    <text evidence="2">The sequence shown here is derived from an EMBL/GenBank/DDBJ whole genome shotgun (WGS) entry which is preliminary data.</text>
</comment>
<dbReference type="SUPFAM" id="SSF53335">
    <property type="entry name" value="S-adenosyl-L-methionine-dependent methyltransferases"/>
    <property type="match status" value="1"/>
</dbReference>
<protein>
    <submittedName>
        <fullName evidence="2">Class I SAM-dependent methyltransferase</fullName>
    </submittedName>
</protein>
<dbReference type="InterPro" id="IPR029063">
    <property type="entry name" value="SAM-dependent_MTases_sf"/>
</dbReference>
<evidence type="ECO:0000313" key="3">
    <source>
        <dbReference type="Proteomes" id="UP000655751"/>
    </source>
</evidence>
<accession>A0A931IDC8</accession>
<evidence type="ECO:0000259" key="1">
    <source>
        <dbReference type="Pfam" id="PF13649"/>
    </source>
</evidence>
<keyword evidence="2" id="KW-0808">Transferase</keyword>
<dbReference type="RefSeq" id="WP_196150732.1">
    <property type="nucleotide sequence ID" value="NZ_JADMLG010000007.1"/>
</dbReference>
<dbReference type="EMBL" id="JADMLG010000007">
    <property type="protein sequence ID" value="MBH0778438.1"/>
    <property type="molecule type" value="Genomic_DNA"/>
</dbReference>
<reference evidence="2" key="1">
    <citation type="submission" date="2020-11" db="EMBL/GenBank/DDBJ databases">
        <title>Nocardia NEAU-351.nov., a novel actinomycete isolated from the cow dung.</title>
        <authorList>
            <person name="Zhang X."/>
        </authorList>
    </citation>
    <scope>NUCLEOTIDE SEQUENCE</scope>
    <source>
        <strain evidence="2">NEAU-351</strain>
    </source>
</reference>
<dbReference type="InterPro" id="IPR050447">
    <property type="entry name" value="Erg6_SMT_methyltransf"/>
</dbReference>
<organism evidence="2 3">
    <name type="scientific">Nocardia bovistercoris</name>
    <dbReference type="NCBI Taxonomy" id="2785916"/>
    <lineage>
        <taxon>Bacteria</taxon>
        <taxon>Bacillati</taxon>
        <taxon>Actinomycetota</taxon>
        <taxon>Actinomycetes</taxon>
        <taxon>Mycobacteriales</taxon>
        <taxon>Nocardiaceae</taxon>
        <taxon>Nocardia</taxon>
    </lineage>
</organism>
<keyword evidence="3" id="KW-1185">Reference proteome</keyword>
<proteinExistence type="predicted"/>
<dbReference type="GO" id="GO:0032259">
    <property type="term" value="P:methylation"/>
    <property type="evidence" value="ECO:0007669"/>
    <property type="project" value="UniProtKB-KW"/>
</dbReference>
<dbReference type="Gene3D" id="3.40.50.150">
    <property type="entry name" value="Vaccinia Virus protein VP39"/>
    <property type="match status" value="1"/>
</dbReference>
<name>A0A931IDC8_9NOCA</name>